<dbReference type="Proteomes" id="UP000185622">
    <property type="component" value="Chromosome"/>
</dbReference>
<evidence type="ECO:0000259" key="1">
    <source>
        <dbReference type="Pfam" id="PF10135"/>
    </source>
</evidence>
<dbReference type="Pfam" id="PF10135">
    <property type="entry name" value="Rod-binding"/>
    <property type="match status" value="1"/>
</dbReference>
<evidence type="ECO:0000313" key="2">
    <source>
        <dbReference type="EMBL" id="AQS49625.1"/>
    </source>
</evidence>
<organism evidence="2 3">
    <name type="scientific">Thioclava nitratireducens</name>
    <dbReference type="NCBI Taxonomy" id="1915078"/>
    <lineage>
        <taxon>Bacteria</taxon>
        <taxon>Pseudomonadati</taxon>
        <taxon>Pseudomonadota</taxon>
        <taxon>Alphaproteobacteria</taxon>
        <taxon>Rhodobacterales</taxon>
        <taxon>Paracoccaceae</taxon>
        <taxon>Thioclava</taxon>
    </lineage>
</organism>
<reference evidence="2 3" key="1">
    <citation type="submission" date="2017-01" db="EMBL/GenBank/DDBJ databases">
        <title>The complete genome sequence of a sulfur-oxidizing marine bacterium Thioclava sp. 25B10_4T.</title>
        <authorList>
            <person name="Liu Y."/>
            <person name="Lai Q."/>
            <person name="Shao Z."/>
        </authorList>
    </citation>
    <scope>NUCLEOTIDE SEQUENCE [LARGE SCALE GENOMIC DNA]</scope>
    <source>
        <strain evidence="2 3">25B10_4</strain>
    </source>
</reference>
<accession>A0ABN4XC17</accession>
<gene>
    <name evidence="2" type="ORF">BMG03_18860</name>
</gene>
<dbReference type="EMBL" id="CP019437">
    <property type="protein sequence ID" value="AQS49625.1"/>
    <property type="molecule type" value="Genomic_DNA"/>
</dbReference>
<keyword evidence="3" id="KW-1185">Reference proteome</keyword>
<feature type="domain" description="Flagellar protein FlgJ N-terminal" evidence="1">
    <location>
        <begin position="44"/>
        <end position="85"/>
    </location>
</feature>
<proteinExistence type="predicted"/>
<name>A0ABN4XC17_9RHOB</name>
<evidence type="ECO:0000313" key="3">
    <source>
        <dbReference type="Proteomes" id="UP000185622"/>
    </source>
</evidence>
<sequence>MLRPTMSPGPRAPVLSPQDAKLFAKAKALEAGFLSEMLKEAGLQADDGAFGGGIGEAQFASFLRAEQSKAMVDAGGIGLAEVIFESLKNGGQDA</sequence>
<protein>
    <recommendedName>
        <fullName evidence="1">Flagellar protein FlgJ N-terminal domain-containing protein</fullName>
    </recommendedName>
</protein>
<dbReference type="InterPro" id="IPR019301">
    <property type="entry name" value="Flagellar_prot_FlgJ_N"/>
</dbReference>